<evidence type="ECO:0000256" key="2">
    <source>
        <dbReference type="ARBA" id="ARBA00012180"/>
    </source>
</evidence>
<feature type="domain" description="Reverse transcriptase" evidence="12">
    <location>
        <begin position="581"/>
        <end position="763"/>
    </location>
</feature>
<feature type="compositionally biased region" description="Low complexity" evidence="11">
    <location>
        <begin position="411"/>
        <end position="422"/>
    </location>
</feature>
<evidence type="ECO:0000256" key="10">
    <source>
        <dbReference type="ARBA" id="ARBA00023172"/>
    </source>
</evidence>
<dbReference type="SUPFAM" id="SSF56672">
    <property type="entry name" value="DNA/RNA polymerases"/>
    <property type="match status" value="1"/>
</dbReference>
<dbReference type="InterPro" id="IPR000477">
    <property type="entry name" value="RT_dom"/>
</dbReference>
<dbReference type="PANTHER" id="PTHR33050">
    <property type="entry name" value="REVERSE TRANSCRIPTASE DOMAIN-CONTAINING PROTEIN"/>
    <property type="match status" value="1"/>
</dbReference>
<evidence type="ECO:0000256" key="9">
    <source>
        <dbReference type="ARBA" id="ARBA00023125"/>
    </source>
</evidence>
<feature type="region of interest" description="Disordered" evidence="11">
    <location>
        <begin position="1074"/>
        <end position="1095"/>
    </location>
</feature>
<evidence type="ECO:0000256" key="3">
    <source>
        <dbReference type="ARBA" id="ARBA00022679"/>
    </source>
</evidence>
<keyword evidence="9" id="KW-0238">DNA-binding</keyword>
<dbReference type="EC" id="3.1.26.4" evidence="2"/>
<dbReference type="InterPro" id="IPR052055">
    <property type="entry name" value="Hepadnavirus_pol/RT"/>
</dbReference>
<keyword evidence="8" id="KW-0695">RNA-directed DNA polymerase</keyword>
<dbReference type="PROSITE" id="PS50878">
    <property type="entry name" value="RT_POL"/>
    <property type="match status" value="1"/>
</dbReference>
<keyword evidence="4" id="KW-0548">Nucleotidyltransferase</keyword>
<dbReference type="Gene3D" id="1.10.287.3160">
    <property type="match status" value="1"/>
</dbReference>
<evidence type="ECO:0000256" key="11">
    <source>
        <dbReference type="SAM" id="MobiDB-lite"/>
    </source>
</evidence>
<evidence type="ECO:0000256" key="4">
    <source>
        <dbReference type="ARBA" id="ARBA00022695"/>
    </source>
</evidence>
<dbReference type="Proteomes" id="UP000830375">
    <property type="component" value="Unassembled WGS sequence"/>
</dbReference>
<feature type="region of interest" description="Disordered" evidence="11">
    <location>
        <begin position="401"/>
        <end position="430"/>
    </location>
</feature>
<keyword evidence="6" id="KW-0255">Endonuclease</keyword>
<evidence type="ECO:0000256" key="5">
    <source>
        <dbReference type="ARBA" id="ARBA00022722"/>
    </source>
</evidence>
<comment type="similarity">
    <text evidence="1">Belongs to the beta type-B retroviral polymerase family. HERV class-II K(HML-2) pol subfamily.</text>
</comment>
<dbReference type="InterPro" id="IPR041373">
    <property type="entry name" value="RT_RNaseH"/>
</dbReference>
<comment type="caution">
    <text evidence="13">The sequence shown here is derived from an EMBL/GenBank/DDBJ whole genome shotgun (WGS) entry which is preliminary data.</text>
</comment>
<evidence type="ECO:0000313" key="13">
    <source>
        <dbReference type="EMBL" id="KAI2654396.1"/>
    </source>
</evidence>
<dbReference type="InterPro" id="IPR010998">
    <property type="entry name" value="Integrase_recombinase_N"/>
</dbReference>
<protein>
    <recommendedName>
        <fullName evidence="2">ribonuclease H</fullName>
        <ecNumber evidence="2">3.1.26.4</ecNumber>
    </recommendedName>
</protein>
<evidence type="ECO:0000256" key="7">
    <source>
        <dbReference type="ARBA" id="ARBA00022801"/>
    </source>
</evidence>
<gene>
    <name evidence="13" type="ORF">H4Q32_011112</name>
</gene>
<evidence type="ECO:0000256" key="8">
    <source>
        <dbReference type="ARBA" id="ARBA00022918"/>
    </source>
</evidence>
<keyword evidence="3" id="KW-0808">Transferase</keyword>
<reference evidence="13 14" key="1">
    <citation type="submission" date="2022-01" db="EMBL/GenBank/DDBJ databases">
        <title>A high-quality chromosome-level genome assembly of rohu carp, Labeo rohita.</title>
        <authorList>
            <person name="Arick M.A. II"/>
            <person name="Hsu C.-Y."/>
            <person name="Magbanua Z."/>
            <person name="Pechanova O."/>
            <person name="Grover C."/>
            <person name="Miller E."/>
            <person name="Thrash A."/>
            <person name="Ezzel L."/>
            <person name="Alam S."/>
            <person name="Benzie J."/>
            <person name="Hamilton M."/>
            <person name="Karsi A."/>
            <person name="Lawrence M.L."/>
            <person name="Peterson D.G."/>
        </authorList>
    </citation>
    <scope>NUCLEOTIDE SEQUENCE [LARGE SCALE GENOMIC DNA]</scope>
    <source>
        <strain evidence="14">BAU-BD-2019</strain>
        <tissue evidence="13">Blood</tissue>
    </source>
</reference>
<evidence type="ECO:0000256" key="1">
    <source>
        <dbReference type="ARBA" id="ARBA00010879"/>
    </source>
</evidence>
<dbReference type="EMBL" id="JACTAM010000017">
    <property type="protein sequence ID" value="KAI2654396.1"/>
    <property type="molecule type" value="Genomic_DNA"/>
</dbReference>
<proteinExistence type="inferred from homology"/>
<sequence length="1450" mass="159719">MRGLLGSGACGIGPRGGAIARTVTFYPCVCSAPGRLSSPRREPSLAFLAGPVPLPPRRSGGCTRGVRNWIWWRIRCPALGIGSPRCGFFPPRGSASTLPISSSEEVDVVSVDEAAAPQFPQYEELLEVVTRAVAKLSIDWPAEPLVEPQKSKLDERFLRSRPPPARRSLPFFPDLHTEVSRSWNTPFSSRLFIPASYNYGYVAGLDERGYRAMPRVEQTLASYLSPESASSLKAPVLPSKPLRVTSALVGKGYTAAGQAGACLHTMSVLQAYQADLLKELDEGEEIKDSDISELRRTADLSLRATKETARAIGRSMAALVVAERHLWLTLSDMKEKDRVFLLDAPLSPAGLFGDAVNAVVDRYQEARKQAAAFQRFLPRRRPAHGAAATGEPPVYQLLVQGSTKTERGHSHSSPSRASAPSGGKRVAPHYSVSGSPLCPREIVLPTLPVLQGAAVSSEHPPQFFPPGNVAGLGSSPPPRGSLGPLVQVLPAGLPFQDTVPAAHVTPETSLERLVPLVDHLAAWKLLPNVSAWVLHTVERGYRIQFGAPPPPFNGVFPTLVGPEQGLVMEQEVATLLRKEAIEVVPPHVRESGFYSRYFIVPKKDGGLRPILDLRVLNRSVKRLKFRMLTIKQVVSQIRSEDWFVTIDLKDAYFHVSILPHHRKFLRFAFRGEAYQYRVLPFGLALSPRTFTKCVDAALAPLRLQGIRILNYIDDWLILAQSEMEAVRHRDVVLAHMKALGLRLNAKKSVLSPLQRTTYLGVVWDSTTMQARLSPARIESILTAVKRVKEGRSLTVKQFQQLLGLMAAASNVIPFGLLYMRPLQWWLKTKGFSPRGNSLRMIRVTRRCLRALDMWRKPWFLSQGPVLGAPCRRATLATDASLTGWGAVMSGHPARGLWSGHQLTWHINCLEMLAVFRALKHFLPDLRDRHVLVRTDNTSVVSYINHQGGLRSRPLYKLAHQILVWSQDKLLSLRAVYVPGHLNVGADILSRQGPRPGEWMLHPEVVKQIWRVFGPAQVDLFATRGNTQCPLWYSLVHPAPLGLDAMVQTWPRLRLSPVLAGPSMVLGPDFSSRRLSLGDSRQERSPLTGRGLHSSPPAGAVEALGVASEGAHLLASGLSTEVVETILQSRAPSTRKLYALKWKLFTSWCGHRQQDPVNCPVGSVLEFLQSRLSAGLSHSTLKVYVAAIAAYHAPLGGLSVGRDPLVTRFLRGALRLRPPVRPRVPTWDLSVVLEALCRAPFEPIEEISDRFLTLKTVLLLALSSLKRVGDLQALSVAPSFLDFAPGLLKAFLYPKPGYVPKVPSSTPRPVVLQAFCPPPFLDADHQKRNCMCPVRALDAYVHRAARWRKSDQLFVCYGPPKRGLPASKQTLSRWVVDAICSAYESSDLPPPLEVRAHSTRSMAASKAFLAGVPMQDICNAAGWSSPLTFVRFYELDLRVSPGASVLRPSTS</sequence>
<dbReference type="InterPro" id="IPR043502">
    <property type="entry name" value="DNA/RNA_pol_sf"/>
</dbReference>
<keyword evidence="5" id="KW-0540">Nuclease</keyword>
<evidence type="ECO:0000313" key="14">
    <source>
        <dbReference type="Proteomes" id="UP000830375"/>
    </source>
</evidence>
<evidence type="ECO:0000256" key="6">
    <source>
        <dbReference type="ARBA" id="ARBA00022759"/>
    </source>
</evidence>
<dbReference type="Gene3D" id="1.10.443.10">
    <property type="entry name" value="Intergrase catalytic core"/>
    <property type="match status" value="1"/>
</dbReference>
<dbReference type="Gene3D" id="3.30.420.10">
    <property type="entry name" value="Ribonuclease H-like superfamily/Ribonuclease H"/>
    <property type="match status" value="1"/>
</dbReference>
<dbReference type="PANTHER" id="PTHR33050:SF7">
    <property type="entry name" value="RIBONUCLEASE H"/>
    <property type="match status" value="1"/>
</dbReference>
<dbReference type="Gene3D" id="3.10.10.10">
    <property type="entry name" value="HIV Type 1 Reverse Transcriptase, subunit A, domain 1"/>
    <property type="match status" value="1"/>
</dbReference>
<accession>A0ABQ8LUS5</accession>
<dbReference type="InterPro" id="IPR011010">
    <property type="entry name" value="DNA_brk_join_enz"/>
</dbReference>
<dbReference type="InterPro" id="IPR013762">
    <property type="entry name" value="Integrase-like_cat_sf"/>
</dbReference>
<dbReference type="InterPro" id="IPR036397">
    <property type="entry name" value="RNaseH_sf"/>
</dbReference>
<dbReference type="SUPFAM" id="SSF47823">
    <property type="entry name" value="lambda integrase-like, N-terminal domain"/>
    <property type="match status" value="1"/>
</dbReference>
<dbReference type="SUPFAM" id="SSF56349">
    <property type="entry name" value="DNA breaking-rejoining enzymes"/>
    <property type="match status" value="1"/>
</dbReference>
<keyword evidence="7" id="KW-0378">Hydrolase</keyword>
<dbReference type="CDD" id="cd09275">
    <property type="entry name" value="RNase_HI_RT_DIRS1"/>
    <property type="match status" value="1"/>
</dbReference>
<dbReference type="Pfam" id="PF00078">
    <property type="entry name" value="RVT_1"/>
    <property type="match status" value="1"/>
</dbReference>
<dbReference type="Gene3D" id="3.30.70.270">
    <property type="match status" value="1"/>
</dbReference>
<organism evidence="13 14">
    <name type="scientific">Labeo rohita</name>
    <name type="common">Indian major carp</name>
    <name type="synonym">Cyprinus rohita</name>
    <dbReference type="NCBI Taxonomy" id="84645"/>
    <lineage>
        <taxon>Eukaryota</taxon>
        <taxon>Metazoa</taxon>
        <taxon>Chordata</taxon>
        <taxon>Craniata</taxon>
        <taxon>Vertebrata</taxon>
        <taxon>Euteleostomi</taxon>
        <taxon>Actinopterygii</taxon>
        <taxon>Neopterygii</taxon>
        <taxon>Teleostei</taxon>
        <taxon>Ostariophysi</taxon>
        <taxon>Cypriniformes</taxon>
        <taxon>Cyprinidae</taxon>
        <taxon>Labeoninae</taxon>
        <taxon>Labeonini</taxon>
        <taxon>Labeo</taxon>
    </lineage>
</organism>
<dbReference type="CDD" id="cd03714">
    <property type="entry name" value="RT_DIRS1"/>
    <property type="match status" value="1"/>
</dbReference>
<dbReference type="InterPro" id="IPR043128">
    <property type="entry name" value="Rev_trsase/Diguanyl_cyclase"/>
</dbReference>
<evidence type="ECO:0000259" key="12">
    <source>
        <dbReference type="PROSITE" id="PS50878"/>
    </source>
</evidence>
<keyword evidence="10" id="KW-0233">DNA recombination</keyword>
<name>A0ABQ8LUS5_LABRO</name>
<keyword evidence="14" id="KW-1185">Reference proteome</keyword>
<dbReference type="Gene3D" id="1.10.150.130">
    <property type="match status" value="1"/>
</dbReference>
<dbReference type="Pfam" id="PF17917">
    <property type="entry name" value="RT_RNaseH"/>
    <property type="match status" value="1"/>
</dbReference>